<feature type="compositionally biased region" description="Polar residues" evidence="1">
    <location>
        <begin position="13"/>
        <end position="36"/>
    </location>
</feature>
<gene>
    <name evidence="2" type="ORF">I206_07085</name>
    <name evidence="3" type="ORF">I206_101825</name>
</gene>
<reference evidence="2" key="3">
    <citation type="submission" date="2016-07" db="EMBL/GenBank/DDBJ databases">
        <title>Evolution of pathogenesis and genome organization in the Tremellales.</title>
        <authorList>
            <person name="Cuomo C."/>
            <person name="Litvintseva A."/>
            <person name="Heitman J."/>
            <person name="Chen Y."/>
            <person name="Sun S."/>
            <person name="Springer D."/>
            <person name="Dromer F."/>
            <person name="Young S."/>
            <person name="Zeng Q."/>
            <person name="Chapman S."/>
            <person name="Gujja S."/>
            <person name="Saif S."/>
            <person name="Birren B."/>
        </authorList>
    </citation>
    <scope>NUCLEOTIDE SEQUENCE</scope>
    <source>
        <strain evidence="2">CBS 10737</strain>
    </source>
</reference>
<dbReference type="EMBL" id="KV700117">
    <property type="protein sequence ID" value="OCF47306.1"/>
    <property type="molecule type" value="Genomic_DNA"/>
</dbReference>
<evidence type="ECO:0000313" key="2">
    <source>
        <dbReference type="EMBL" id="OCF47306.1"/>
    </source>
</evidence>
<protein>
    <submittedName>
        <fullName evidence="2">Uncharacterized protein</fullName>
    </submittedName>
</protein>
<organism evidence="2">
    <name type="scientific">Kwoniella pini CBS 10737</name>
    <dbReference type="NCBI Taxonomy" id="1296096"/>
    <lineage>
        <taxon>Eukaryota</taxon>
        <taxon>Fungi</taxon>
        <taxon>Dikarya</taxon>
        <taxon>Basidiomycota</taxon>
        <taxon>Agaricomycotina</taxon>
        <taxon>Tremellomycetes</taxon>
        <taxon>Tremellales</taxon>
        <taxon>Cryptococcaceae</taxon>
        <taxon>Kwoniella</taxon>
    </lineage>
</organism>
<reference evidence="2" key="1">
    <citation type="submission" date="2013-07" db="EMBL/GenBank/DDBJ databases">
        <title>The Genome Sequence of Cryptococcus pinus CBS10737.</title>
        <authorList>
            <consortium name="The Broad Institute Genome Sequencing Platform"/>
            <person name="Cuomo C."/>
            <person name="Litvintseva A."/>
            <person name="Chen Y."/>
            <person name="Heitman J."/>
            <person name="Sun S."/>
            <person name="Springer D."/>
            <person name="Dromer F."/>
            <person name="Young S.K."/>
            <person name="Zeng Q."/>
            <person name="Gargeya S."/>
            <person name="Fitzgerald M."/>
            <person name="Abouelleil A."/>
            <person name="Alvarado L."/>
            <person name="Berlin A.M."/>
            <person name="Chapman S.B."/>
            <person name="Dewar J."/>
            <person name="Goldberg J."/>
            <person name="Griggs A."/>
            <person name="Gujja S."/>
            <person name="Hansen M."/>
            <person name="Howarth C."/>
            <person name="Imamovic A."/>
            <person name="Larimer J."/>
            <person name="McCowan C."/>
            <person name="Murphy C."/>
            <person name="Pearson M."/>
            <person name="Priest M."/>
            <person name="Roberts A."/>
            <person name="Saif S."/>
            <person name="Shea T."/>
            <person name="Sykes S."/>
            <person name="Wortman J."/>
            <person name="Nusbaum C."/>
            <person name="Birren B."/>
        </authorList>
    </citation>
    <scope>NUCLEOTIDE SEQUENCE [LARGE SCALE GENOMIC DNA]</scope>
    <source>
        <strain evidence="2">CBS 10737</strain>
    </source>
</reference>
<feature type="compositionally biased region" description="Acidic residues" evidence="1">
    <location>
        <begin position="90"/>
        <end position="105"/>
    </location>
</feature>
<feature type="region of interest" description="Disordered" evidence="1">
    <location>
        <begin position="79"/>
        <end position="107"/>
    </location>
</feature>
<evidence type="ECO:0000313" key="4">
    <source>
        <dbReference type="Proteomes" id="UP000094020"/>
    </source>
</evidence>
<keyword evidence="4" id="KW-1185">Reference proteome</keyword>
<sequence>MSNSVPLPKSKFDSSQNQTGIKESTKSNVKPKTKSNLPKDEISNLKSYTYPFNSVFSLSKFPELIKLSSIFEHQSREDIGNKNSFTSNDNDTDKDENKEEEEEDKNEINIQIGNSNSKEFCLITIPSIISIIEQENNEKEKEIIINPFILNNNYNNNENKQNLNSNFLSNLLLENNNNKKIFSLKLLKDQFNLNYNLFKNNSNSNSDFKFEFLNFFKDFNIKNNEKEKNLINCDEIIFKKLINSKFKIISNSPFEEENQFKFNQKRSITKICKMLIGYKFHIDTECNNSTTATLKKEKEMTEKYE</sequence>
<proteinExistence type="predicted"/>
<name>A0A1B9HVL3_9TREE</name>
<reference evidence="3" key="4">
    <citation type="submission" date="2024-02" db="EMBL/GenBank/DDBJ databases">
        <title>Comparative genomics of Cryptococcus and Kwoniella reveals pathogenesis evolution and contrasting modes of karyotype evolution via chromosome fusion or intercentromeric recombination.</title>
        <authorList>
            <person name="Coelho M.A."/>
            <person name="David-Palma M."/>
            <person name="Shea T."/>
            <person name="Bowers K."/>
            <person name="McGinley-Smith S."/>
            <person name="Mohammad A.W."/>
            <person name="Gnirke A."/>
            <person name="Yurkov A.M."/>
            <person name="Nowrousian M."/>
            <person name="Sun S."/>
            <person name="Cuomo C.A."/>
            <person name="Heitman J."/>
        </authorList>
    </citation>
    <scope>NUCLEOTIDE SEQUENCE</scope>
    <source>
        <strain evidence="3">CBS 10737</strain>
    </source>
</reference>
<dbReference type="EMBL" id="CP144520">
    <property type="protein sequence ID" value="WWC67907.1"/>
    <property type="molecule type" value="Genomic_DNA"/>
</dbReference>
<dbReference type="RefSeq" id="XP_019008525.1">
    <property type="nucleotide sequence ID" value="XM_019158779.1"/>
</dbReference>
<dbReference type="GeneID" id="30175454"/>
<feature type="region of interest" description="Disordered" evidence="1">
    <location>
        <begin position="1"/>
        <end position="40"/>
    </location>
</feature>
<evidence type="ECO:0000313" key="3">
    <source>
        <dbReference type="EMBL" id="WWC67907.1"/>
    </source>
</evidence>
<dbReference type="AlphaFoldDB" id="A0A1B9HVL3"/>
<dbReference type="KEGG" id="kpin:30175454"/>
<dbReference type="Proteomes" id="UP000094020">
    <property type="component" value="Chromosome 2"/>
</dbReference>
<accession>A0A1B9HVL3</accession>
<reference evidence="3" key="2">
    <citation type="submission" date="2013-07" db="EMBL/GenBank/DDBJ databases">
        <authorList>
            <consortium name="The Broad Institute Genome Sequencing Platform"/>
            <person name="Cuomo C."/>
            <person name="Litvintseva A."/>
            <person name="Chen Y."/>
            <person name="Heitman J."/>
            <person name="Sun S."/>
            <person name="Springer D."/>
            <person name="Dromer F."/>
            <person name="Young S.K."/>
            <person name="Zeng Q."/>
            <person name="Gargeya S."/>
            <person name="Fitzgerald M."/>
            <person name="Abouelleil A."/>
            <person name="Alvarado L."/>
            <person name="Berlin A.M."/>
            <person name="Chapman S.B."/>
            <person name="Dewar J."/>
            <person name="Goldberg J."/>
            <person name="Griggs A."/>
            <person name="Gujja S."/>
            <person name="Hansen M."/>
            <person name="Howarth C."/>
            <person name="Imamovic A."/>
            <person name="Larimer J."/>
            <person name="McCowan C."/>
            <person name="Murphy C."/>
            <person name="Pearson M."/>
            <person name="Priest M."/>
            <person name="Roberts A."/>
            <person name="Saif S."/>
            <person name="Shea T."/>
            <person name="Sykes S."/>
            <person name="Wortman J."/>
            <person name="Nusbaum C."/>
            <person name="Birren B."/>
        </authorList>
    </citation>
    <scope>NUCLEOTIDE SEQUENCE</scope>
    <source>
        <strain evidence="3">CBS 10737</strain>
    </source>
</reference>
<evidence type="ECO:0000256" key="1">
    <source>
        <dbReference type="SAM" id="MobiDB-lite"/>
    </source>
</evidence>